<evidence type="ECO:0000313" key="3">
    <source>
        <dbReference type="Proteomes" id="UP000588112"/>
    </source>
</evidence>
<dbReference type="Proteomes" id="UP000588112">
    <property type="component" value="Unassembled WGS sequence"/>
</dbReference>
<sequence length="285" mass="30335">MAIALLTIAFSSAAGPLNQVPDMSSTLRRWERFPVHLSPRPILLLSDLPVSEGGAKSISRLSPSVDLPAAPPPPARVGLPDGPAMLRQVSAREAYQRLTTALEGDRYRRDSGTVSGFHLTNSTFMSDRGPLALPAWIFELRGGGTLSWPALAPTAFWPDRHVGPSGEISEARADASGTTITAWLPIPHGGCGGDGIDALRRVTESDQAVAVSTFRSRPRTGDSRCVVPADLRLSPYRLLLKRPLGNRVLTDEYGQPVMVTPTGSAGTHLAPWPSLGTPRPSPTAS</sequence>
<accession>A0A7W8Z9L2</accession>
<evidence type="ECO:0000256" key="1">
    <source>
        <dbReference type="SAM" id="MobiDB-lite"/>
    </source>
</evidence>
<keyword evidence="3" id="KW-1185">Reference proteome</keyword>
<gene>
    <name evidence="2" type="ORF">BJ981_005292</name>
</gene>
<dbReference type="RefSeq" id="WP_184614779.1">
    <property type="nucleotide sequence ID" value="NZ_BOOS01000077.1"/>
</dbReference>
<proteinExistence type="predicted"/>
<evidence type="ECO:0000313" key="2">
    <source>
        <dbReference type="EMBL" id="MBB5629593.1"/>
    </source>
</evidence>
<dbReference type="EMBL" id="JACHBR010000001">
    <property type="protein sequence ID" value="MBB5629593.1"/>
    <property type="molecule type" value="Genomic_DNA"/>
</dbReference>
<organism evidence="2 3">
    <name type="scientific">Sphaerisporangium krabiense</name>
    <dbReference type="NCBI Taxonomy" id="763782"/>
    <lineage>
        <taxon>Bacteria</taxon>
        <taxon>Bacillati</taxon>
        <taxon>Actinomycetota</taxon>
        <taxon>Actinomycetes</taxon>
        <taxon>Streptosporangiales</taxon>
        <taxon>Streptosporangiaceae</taxon>
        <taxon>Sphaerisporangium</taxon>
    </lineage>
</organism>
<comment type="caution">
    <text evidence="2">The sequence shown here is derived from an EMBL/GenBank/DDBJ whole genome shotgun (WGS) entry which is preliminary data.</text>
</comment>
<reference evidence="2 3" key="1">
    <citation type="submission" date="2020-08" db="EMBL/GenBank/DDBJ databases">
        <title>Sequencing the genomes of 1000 actinobacteria strains.</title>
        <authorList>
            <person name="Klenk H.-P."/>
        </authorList>
    </citation>
    <scope>NUCLEOTIDE SEQUENCE [LARGE SCALE GENOMIC DNA]</scope>
    <source>
        <strain evidence="2 3">DSM 45790</strain>
    </source>
</reference>
<name>A0A7W8Z9L2_9ACTN</name>
<dbReference type="AlphaFoldDB" id="A0A7W8Z9L2"/>
<feature type="region of interest" description="Disordered" evidence="1">
    <location>
        <begin position="262"/>
        <end position="285"/>
    </location>
</feature>
<protein>
    <submittedName>
        <fullName evidence="2">Uncharacterized protein</fullName>
    </submittedName>
</protein>